<protein>
    <submittedName>
        <fullName evidence="1">Uncharacterized protein</fullName>
    </submittedName>
</protein>
<accession>A0A061FIQ3</accession>
<evidence type="ECO:0000313" key="1">
    <source>
        <dbReference type="EMBL" id="EOY14374.1"/>
    </source>
</evidence>
<keyword evidence="2" id="KW-1185">Reference proteome</keyword>
<proteinExistence type="predicted"/>
<gene>
    <name evidence="1" type="ORF">TCM_033771</name>
</gene>
<dbReference type="Proteomes" id="UP000026915">
    <property type="component" value="Chromosome 8"/>
</dbReference>
<dbReference type="EMBL" id="CM001886">
    <property type="protein sequence ID" value="EOY14374.1"/>
    <property type="molecule type" value="Genomic_DNA"/>
</dbReference>
<dbReference type="Gramene" id="EOY14374">
    <property type="protein sequence ID" value="EOY14374"/>
    <property type="gene ID" value="TCM_033771"/>
</dbReference>
<sequence length="170" mass="19238">MATLTLRLWIQLQERRGLARRLSSPNVDDEAFRLSSKLIRRGKSQWAHCQHANSVLFADSGMVMVQQPVNGPTSPIASLVWAKSWPFDPSLIRCIECGTCLNMGHSGFWSFLCFELYTGEEVALTYEPNRRLQKKPPHGLPLSKIRGPRGQLFLRKLLYAEEGKHSSLSS</sequence>
<dbReference type="InParanoid" id="A0A061FIQ3"/>
<dbReference type="HOGENOM" id="CLU_1573464_0_0_1"/>
<organism evidence="1 2">
    <name type="scientific">Theobroma cacao</name>
    <name type="common">Cacao</name>
    <name type="synonym">Cocoa</name>
    <dbReference type="NCBI Taxonomy" id="3641"/>
    <lineage>
        <taxon>Eukaryota</taxon>
        <taxon>Viridiplantae</taxon>
        <taxon>Streptophyta</taxon>
        <taxon>Embryophyta</taxon>
        <taxon>Tracheophyta</taxon>
        <taxon>Spermatophyta</taxon>
        <taxon>Magnoliopsida</taxon>
        <taxon>eudicotyledons</taxon>
        <taxon>Gunneridae</taxon>
        <taxon>Pentapetalae</taxon>
        <taxon>rosids</taxon>
        <taxon>malvids</taxon>
        <taxon>Malvales</taxon>
        <taxon>Malvaceae</taxon>
        <taxon>Byttnerioideae</taxon>
        <taxon>Theobroma</taxon>
    </lineage>
</organism>
<name>A0A061FIQ3_THECC</name>
<evidence type="ECO:0000313" key="2">
    <source>
        <dbReference type="Proteomes" id="UP000026915"/>
    </source>
</evidence>
<dbReference type="AlphaFoldDB" id="A0A061FIQ3"/>
<reference evidence="1 2" key="1">
    <citation type="journal article" date="2013" name="Genome Biol.">
        <title>The genome sequence of the most widely cultivated cacao type and its use to identify candidate genes regulating pod color.</title>
        <authorList>
            <person name="Motamayor J.C."/>
            <person name="Mockaitis K."/>
            <person name="Schmutz J."/>
            <person name="Haiminen N."/>
            <person name="Iii D.L."/>
            <person name="Cornejo O."/>
            <person name="Findley S.D."/>
            <person name="Zheng P."/>
            <person name="Utro F."/>
            <person name="Royaert S."/>
            <person name="Saski C."/>
            <person name="Jenkins J."/>
            <person name="Podicheti R."/>
            <person name="Zhao M."/>
            <person name="Scheffler B.E."/>
            <person name="Stack J.C."/>
            <person name="Feltus F.A."/>
            <person name="Mustiga G.M."/>
            <person name="Amores F."/>
            <person name="Phillips W."/>
            <person name="Marelli J.P."/>
            <person name="May G.D."/>
            <person name="Shapiro H."/>
            <person name="Ma J."/>
            <person name="Bustamante C.D."/>
            <person name="Schnell R.J."/>
            <person name="Main D."/>
            <person name="Gilbert D."/>
            <person name="Parida L."/>
            <person name="Kuhn D.N."/>
        </authorList>
    </citation>
    <scope>NUCLEOTIDE SEQUENCE [LARGE SCALE GENOMIC DNA]</scope>
    <source>
        <strain evidence="2">cv. Matina 1-6</strain>
    </source>
</reference>